<name>A0AA36GVT3_CYLNA</name>
<dbReference type="Proteomes" id="UP001176961">
    <property type="component" value="Unassembled WGS sequence"/>
</dbReference>
<dbReference type="AlphaFoldDB" id="A0AA36GVT3"/>
<organism evidence="2 3">
    <name type="scientific">Cylicocyclus nassatus</name>
    <name type="common">Nematode worm</name>
    <dbReference type="NCBI Taxonomy" id="53992"/>
    <lineage>
        <taxon>Eukaryota</taxon>
        <taxon>Metazoa</taxon>
        <taxon>Ecdysozoa</taxon>
        <taxon>Nematoda</taxon>
        <taxon>Chromadorea</taxon>
        <taxon>Rhabditida</taxon>
        <taxon>Rhabditina</taxon>
        <taxon>Rhabditomorpha</taxon>
        <taxon>Strongyloidea</taxon>
        <taxon>Strongylidae</taxon>
        <taxon>Cylicocyclus</taxon>
    </lineage>
</organism>
<feature type="region of interest" description="Disordered" evidence="1">
    <location>
        <begin position="1"/>
        <end position="24"/>
    </location>
</feature>
<gene>
    <name evidence="2" type="ORF">CYNAS_LOCUS11258</name>
</gene>
<dbReference type="EMBL" id="CATQJL010000223">
    <property type="protein sequence ID" value="CAJ0599275.1"/>
    <property type="molecule type" value="Genomic_DNA"/>
</dbReference>
<proteinExistence type="predicted"/>
<protein>
    <submittedName>
        <fullName evidence="2">Uncharacterized protein</fullName>
    </submittedName>
</protein>
<evidence type="ECO:0000313" key="2">
    <source>
        <dbReference type="EMBL" id="CAJ0599275.1"/>
    </source>
</evidence>
<comment type="caution">
    <text evidence="2">The sequence shown here is derived from an EMBL/GenBank/DDBJ whole genome shotgun (WGS) entry which is preliminary data.</text>
</comment>
<feature type="compositionally biased region" description="Basic and acidic residues" evidence="1">
    <location>
        <begin position="12"/>
        <end position="24"/>
    </location>
</feature>
<keyword evidence="3" id="KW-1185">Reference proteome</keyword>
<evidence type="ECO:0000256" key="1">
    <source>
        <dbReference type="SAM" id="MobiDB-lite"/>
    </source>
</evidence>
<sequence length="185" mass="21530">MSGYGPENDFGSEERSVENSNDGRMRFRRRKMESFSSPFVGKNVFDRYAYRAGYGSYKGELPRNQDLHMYVNIVEMATPSYGPTPDSNALFGAGPYLFTNDLDSSFGAHTFYGVEHSLIPEQYFQARSRTTPNHFYNRLMTYFNNYGRYEPRNFAKRSEWKFADDNFDDSYRKREGSAADSEEEN</sequence>
<accession>A0AA36GVT3</accession>
<evidence type="ECO:0000313" key="3">
    <source>
        <dbReference type="Proteomes" id="UP001176961"/>
    </source>
</evidence>
<reference evidence="2" key="1">
    <citation type="submission" date="2023-07" db="EMBL/GenBank/DDBJ databases">
        <authorList>
            <consortium name="CYATHOMIX"/>
        </authorList>
    </citation>
    <scope>NUCLEOTIDE SEQUENCE</scope>
    <source>
        <strain evidence="2">N/A</strain>
    </source>
</reference>